<evidence type="ECO:0008006" key="3">
    <source>
        <dbReference type="Google" id="ProtNLM"/>
    </source>
</evidence>
<gene>
    <name evidence="1" type="ORF">CITCOLO1_LOCUS15764</name>
</gene>
<reference evidence="1 2" key="1">
    <citation type="submission" date="2024-03" db="EMBL/GenBank/DDBJ databases">
        <authorList>
            <person name="Gkanogiannis A."/>
            <person name="Becerra Lopez-Lavalle L."/>
        </authorList>
    </citation>
    <scope>NUCLEOTIDE SEQUENCE [LARGE SCALE GENOMIC DNA]</scope>
</reference>
<evidence type="ECO:0000313" key="2">
    <source>
        <dbReference type="Proteomes" id="UP001642487"/>
    </source>
</evidence>
<dbReference type="Proteomes" id="UP001642487">
    <property type="component" value="Chromosome 6"/>
</dbReference>
<name>A0ABP0YVH9_9ROSI</name>
<keyword evidence="2" id="KW-1185">Reference proteome</keyword>
<dbReference type="PANTHER" id="PTHR45654">
    <property type="entry name" value="HOMEOBOX-LEUCINE ZIPPER PROTEIN MERISTEM L1"/>
    <property type="match status" value="1"/>
</dbReference>
<organism evidence="1 2">
    <name type="scientific">Citrullus colocynthis</name>
    <name type="common">colocynth</name>
    <dbReference type="NCBI Taxonomy" id="252529"/>
    <lineage>
        <taxon>Eukaryota</taxon>
        <taxon>Viridiplantae</taxon>
        <taxon>Streptophyta</taxon>
        <taxon>Embryophyta</taxon>
        <taxon>Tracheophyta</taxon>
        <taxon>Spermatophyta</taxon>
        <taxon>Magnoliopsida</taxon>
        <taxon>eudicotyledons</taxon>
        <taxon>Gunneridae</taxon>
        <taxon>Pentapetalae</taxon>
        <taxon>rosids</taxon>
        <taxon>fabids</taxon>
        <taxon>Cucurbitales</taxon>
        <taxon>Cucurbitaceae</taxon>
        <taxon>Benincaseae</taxon>
        <taxon>Citrullus</taxon>
    </lineage>
</organism>
<sequence length="486" mass="55376">MQRINNIMRAAYKEFMEIAIKTKAWTFDPPPVGSVEDLQEMFHTPPPHGSTVECSVESAMLSISSRSLISIMMNGENWASMFSNIICSGSDERNDVLTPLKKFWSSGYCSWEVILVNAQFRLPAEFLPGWSTRFLRFKTTVMEDTYAIFDVSTDYFENTTSDTTQKIGYKRRPSGVIIRPCGLLSEVIWIENAEVQKIDIPKNMCLTFTPDFHLTARQWISIISQNLKRRHSKILSSDMFDESMEIPDLLTIGDKLRKFFLETVNPFPTERTWDLFSDDKIRILRDMKASCVGYRNDYIAISTVYIAETPTRLLTFLDINHAIYQWGSIKSRAQLKLAVAFLTTDESSCTSLRVNLETGDDEDFMGHNFLLQESTENEYCSFILSSEMTEADVHISLLPRFYRNSLFLRPSGFAIMPAGPGGLQSEASIVTIYIRRVLKNMEVDQAIEAMSCHMNAVIDHISNIRSPSITDEDLEQNNTPLSSEIG</sequence>
<evidence type="ECO:0000313" key="1">
    <source>
        <dbReference type="EMBL" id="CAK9323575.1"/>
    </source>
</evidence>
<dbReference type="EMBL" id="OZ021740">
    <property type="protein sequence ID" value="CAK9323575.1"/>
    <property type="molecule type" value="Genomic_DNA"/>
</dbReference>
<proteinExistence type="predicted"/>
<protein>
    <recommendedName>
        <fullName evidence="3">START domain-containing protein</fullName>
    </recommendedName>
</protein>
<accession>A0ABP0YVH9</accession>
<dbReference type="InterPro" id="IPR042160">
    <property type="entry name" value="HD-Zip_IV"/>
</dbReference>
<dbReference type="PANTHER" id="PTHR45654:SF48">
    <property type="entry name" value="START DOMAIN-CONTAINING PROTEIN"/>
    <property type="match status" value="1"/>
</dbReference>